<proteinExistence type="predicted"/>
<protein>
    <submittedName>
        <fullName evidence="2">AMMECR1 domain protein</fullName>
    </submittedName>
</protein>
<name>A0A6N1NHS7_9VIRU</name>
<dbReference type="Gene3D" id="3.30.1490.150">
    <property type="entry name" value="Hypothetical protein ph0010, domain 2"/>
    <property type="match status" value="1"/>
</dbReference>
<reference evidence="2" key="2">
    <citation type="journal article" date="2018" name="Nat. Commun.">
        <title>Tailed giant Tupanvirus possesses the most complete translational apparatus of the known virosphere.</title>
        <authorList>
            <person name="Abrahao J."/>
            <person name="Silva L."/>
            <person name="Silva L.S."/>
            <person name="Khalil J.Y.B."/>
            <person name="Rodrigues R."/>
            <person name="Arantes T."/>
            <person name="Assis F."/>
            <person name="Boratto P."/>
            <person name="Andrade M."/>
            <person name="Kroon E.G."/>
            <person name="Ribeiro B."/>
            <person name="Bergier I."/>
            <person name="Seligmann H."/>
            <person name="Ghigo E."/>
            <person name="Colson P."/>
            <person name="Levasseur A."/>
            <person name="Kroemer G."/>
            <person name="Raoult D."/>
            <person name="La Scola B."/>
        </authorList>
    </citation>
    <scope>NUCLEOTIDE SEQUENCE [LARGE SCALE GENOMIC DNA]</scope>
    <source>
        <strain evidence="2">Soda lake</strain>
    </source>
</reference>
<dbReference type="EMBL" id="KY523104">
    <property type="protein sequence ID" value="QKU34664.1"/>
    <property type="molecule type" value="Genomic_DNA"/>
</dbReference>
<dbReference type="Pfam" id="PF01871">
    <property type="entry name" value="AMMECR1"/>
    <property type="match status" value="1"/>
</dbReference>
<sequence>MEDILKIAIASGLKFKSGNNIVSTEYIPNNTFGVFVGVERSAKHKLNTWPHDIHGCIGYWDPNYNTMIKSNIVKKIREVAYSATWEDERRNYFKNSIYVDLLAKYKIYYMLEPIMEIDSSTGIIIANSELFNNKIYGLIVESSNSLNRATYLPDVFPDKPWTYIKESLIQKANIYDNNIKFYAYNCQIISMSIADYFFVPIQDFFNKNYNIFIPYSISSNDDIYIDEHENVRNLASIYDILQMQKYGYGISNKTFTAIKNNIEYYKHKYESNPQSMRQASAFLILCLYILNKNDKFVHTIKNYLLGELQFQNKYDEHAVSFKSSSGNLENIPNSTTVNFVPLDKNFELGEILMALNIVESNNPIVVRETNKIPLIDKDEQSDIDIFRYNWFSKSVSKINNKYYKYNLIKKVINYIDTYQNYNETNYYAVEFETLATLYSKITNSKTKLLIEKYIEKILIQIENRKNKYGLYQFKNGETRIDITGHIMNGLFSLLLLLI</sequence>
<dbReference type="SUPFAM" id="SSF143447">
    <property type="entry name" value="AMMECR1-like"/>
    <property type="match status" value="1"/>
</dbReference>
<evidence type="ECO:0000259" key="1">
    <source>
        <dbReference type="Pfam" id="PF01871"/>
    </source>
</evidence>
<dbReference type="InterPro" id="IPR027485">
    <property type="entry name" value="AMMECR1_N"/>
</dbReference>
<reference evidence="2" key="1">
    <citation type="submission" date="2017-01" db="EMBL/GenBank/DDBJ databases">
        <authorList>
            <person name="Assis F.L."/>
            <person name="Abrahao J.S."/>
            <person name="Silva L."/>
            <person name="Khalil J.B."/>
            <person name="Rodrigues R."/>
            <person name="Silva L.S."/>
            <person name="Arantes T."/>
            <person name="Boratto P."/>
            <person name="Andrade M."/>
            <person name="Kroon E.G."/>
            <person name="Ribeiro B."/>
            <person name="Bergier I."/>
            <person name="Seligmann H."/>
            <person name="Ghigo E."/>
            <person name="Colson P."/>
            <person name="Levasseur A."/>
            <person name="Raoult D."/>
            <person name="Scola B.L."/>
        </authorList>
    </citation>
    <scope>NUCLEOTIDE SEQUENCE</scope>
    <source>
        <strain evidence="2">Soda lake</strain>
    </source>
</reference>
<dbReference type="InterPro" id="IPR036071">
    <property type="entry name" value="AMMECR1_dom_sf"/>
</dbReference>
<dbReference type="KEGG" id="vg:80518071"/>
<accession>A0A6N1NHS7</accession>
<evidence type="ECO:0000313" key="2">
    <source>
        <dbReference type="EMBL" id="QKU34664.1"/>
    </source>
</evidence>
<dbReference type="Gene3D" id="3.30.700.20">
    <property type="entry name" value="Hypothetical protein ph0010, domain 1"/>
    <property type="match status" value="1"/>
</dbReference>
<organism evidence="2">
    <name type="scientific">Tupanvirus soda lake</name>
    <dbReference type="NCBI Taxonomy" id="2126985"/>
    <lineage>
        <taxon>Viruses</taxon>
        <taxon>Varidnaviria</taxon>
        <taxon>Bamfordvirae</taxon>
        <taxon>Nucleocytoviricota</taxon>
        <taxon>Megaviricetes</taxon>
        <taxon>Imitervirales</taxon>
        <taxon>Mimiviridae</taxon>
        <taxon>Megamimivirinae</taxon>
        <taxon>Tupanvirus</taxon>
        <taxon>Tupanvirus salinum</taxon>
    </lineage>
</organism>
<dbReference type="InterPro" id="IPR002733">
    <property type="entry name" value="AMMECR1_domain"/>
</dbReference>
<feature type="domain" description="AMMECR1" evidence="1">
    <location>
        <begin position="24"/>
        <end position="188"/>
    </location>
</feature>
<dbReference type="GeneID" id="80518071"/>
<dbReference type="RefSeq" id="YP_010781307.1">
    <property type="nucleotide sequence ID" value="NC_075039.1"/>
</dbReference>